<proteinExistence type="predicted"/>
<feature type="transmembrane region" description="Helical" evidence="1">
    <location>
        <begin position="62"/>
        <end position="87"/>
    </location>
</feature>
<evidence type="ECO:0000256" key="1">
    <source>
        <dbReference type="SAM" id="Phobius"/>
    </source>
</evidence>
<keyword evidence="1" id="KW-0812">Transmembrane</keyword>
<evidence type="ECO:0000313" key="2">
    <source>
        <dbReference type="EMBL" id="ADU43686.1"/>
    </source>
</evidence>
<feature type="transmembrane region" description="Helical" evidence="1">
    <location>
        <begin position="16"/>
        <end position="38"/>
    </location>
</feature>
<dbReference type="KEGG" id="rpx:Rpdx1_2079"/>
<dbReference type="EMBL" id="CP002418">
    <property type="protein sequence ID" value="ADU43686.1"/>
    <property type="molecule type" value="Genomic_DNA"/>
</dbReference>
<accession>E6VQ09</accession>
<organism evidence="2 3">
    <name type="scientific">Rhodopseudomonas palustris (strain DX-1)</name>
    <dbReference type="NCBI Taxonomy" id="652103"/>
    <lineage>
        <taxon>Bacteria</taxon>
        <taxon>Pseudomonadati</taxon>
        <taxon>Pseudomonadota</taxon>
        <taxon>Alphaproteobacteria</taxon>
        <taxon>Hyphomicrobiales</taxon>
        <taxon>Nitrobacteraceae</taxon>
        <taxon>Rhodopseudomonas</taxon>
    </lineage>
</organism>
<dbReference type="Proteomes" id="UP000001402">
    <property type="component" value="Chromosome"/>
</dbReference>
<name>E6VQ09_RHOPX</name>
<reference evidence="2" key="1">
    <citation type="submission" date="2010-12" db="EMBL/GenBank/DDBJ databases">
        <title>Complete sequence of Rhodopseudomonas palustris DX-1.</title>
        <authorList>
            <consortium name="US DOE Joint Genome Institute"/>
            <person name="Lucas S."/>
            <person name="Copeland A."/>
            <person name="Lapidus A."/>
            <person name="Cheng J.-F."/>
            <person name="Goodwin L."/>
            <person name="Pitluck S."/>
            <person name="Misra M."/>
            <person name="Chertkov O."/>
            <person name="Detter J.C."/>
            <person name="Han C."/>
            <person name="Tapia R."/>
            <person name="Land M."/>
            <person name="Hauser L."/>
            <person name="Kyrpides N."/>
            <person name="Ivanova N."/>
            <person name="Ovchinnikova G."/>
            <person name="Logan B."/>
            <person name="Oda Y."/>
            <person name="Harwood C."/>
            <person name="Woyke T."/>
        </authorList>
    </citation>
    <scope>NUCLEOTIDE SEQUENCE [LARGE SCALE GENOMIC DNA]</scope>
    <source>
        <strain evidence="2">DX-1</strain>
    </source>
</reference>
<dbReference type="HOGENOM" id="CLU_2370954_0_0_5"/>
<keyword evidence="1" id="KW-0472">Membrane</keyword>
<protein>
    <submittedName>
        <fullName evidence="2">Uncharacterized protein</fullName>
    </submittedName>
</protein>
<gene>
    <name evidence="2" type="ordered locus">Rpdx1_2079</name>
</gene>
<evidence type="ECO:0000313" key="3">
    <source>
        <dbReference type="Proteomes" id="UP000001402"/>
    </source>
</evidence>
<sequence length="95" mass="11006">MKELIASFPHSNFEKYYFFSLFYWILLSIGALGIVMYIDREKIFVQREQNYLRILFSTRPKVAIALLLMFASAYISVIVLIILGSLAKRYSGAVN</sequence>
<keyword evidence="1" id="KW-1133">Transmembrane helix</keyword>
<dbReference type="AlphaFoldDB" id="E6VQ09"/>